<reference evidence="1 2" key="1">
    <citation type="submission" date="2016-11" db="EMBL/GenBank/DDBJ databases">
        <authorList>
            <person name="Jaros S."/>
            <person name="Januszkiewicz K."/>
            <person name="Wedrychowicz H."/>
        </authorList>
    </citation>
    <scope>NUCLEOTIDE SEQUENCE [LARGE SCALE GENOMIC DNA]</scope>
    <source>
        <strain evidence="1 2">ACAM 12</strain>
    </source>
</reference>
<evidence type="ECO:0008006" key="3">
    <source>
        <dbReference type="Google" id="ProtNLM"/>
    </source>
</evidence>
<dbReference type="Proteomes" id="UP000190911">
    <property type="component" value="Chromosome I"/>
</dbReference>
<dbReference type="OrthoDB" id="5767011at2"/>
<dbReference type="EMBL" id="LT670847">
    <property type="protein sequence ID" value="SHL97857.1"/>
    <property type="molecule type" value="Genomic_DNA"/>
</dbReference>
<accession>A0A1M7F2D1</accession>
<gene>
    <name evidence="1" type="ORF">SAMN05878437_0594</name>
</gene>
<keyword evidence="2" id="KW-1185">Reference proteome</keyword>
<organism evidence="1 2">
    <name type="scientific">Vreelandella subglaciescola</name>
    <dbReference type="NCBI Taxonomy" id="29571"/>
    <lineage>
        <taxon>Bacteria</taxon>
        <taxon>Pseudomonadati</taxon>
        <taxon>Pseudomonadota</taxon>
        <taxon>Gammaproteobacteria</taxon>
        <taxon>Oceanospirillales</taxon>
        <taxon>Halomonadaceae</taxon>
        <taxon>Vreelandella</taxon>
    </lineage>
</organism>
<dbReference type="InterPro" id="IPR007922">
    <property type="entry name" value="DciA-like"/>
</dbReference>
<dbReference type="Pfam" id="PF05258">
    <property type="entry name" value="DciA"/>
    <property type="match status" value="1"/>
</dbReference>
<dbReference type="InParanoid" id="A0A1M7F2D1"/>
<name>A0A1M7F2D1_9GAMM</name>
<protein>
    <recommendedName>
        <fullName evidence="3">DUF721 domain-containing protein</fullName>
    </recommendedName>
</protein>
<dbReference type="AlphaFoldDB" id="A0A1M7F2D1"/>
<evidence type="ECO:0000313" key="2">
    <source>
        <dbReference type="Proteomes" id="UP000190911"/>
    </source>
</evidence>
<evidence type="ECO:0000313" key="1">
    <source>
        <dbReference type="EMBL" id="SHL97857.1"/>
    </source>
</evidence>
<dbReference type="RefSeq" id="WP_079551166.1">
    <property type="nucleotide sequence ID" value="NZ_LT670847.1"/>
</dbReference>
<sequence length="152" mass="17136">MSIKVKRSRAQPIGQLLNPRGEVGRLMRQSRLIEKAQTHLRESLPEDMREHVFVGGFSEGKLTLICNRAVFLTWLRFEQTRLLSLLHQLPGFEGVTGLRLKVRPVRPAKAPLRYCQTLPEAAGKALTQCAEDTDDPKLKNALERLASHATKS</sequence>
<dbReference type="STRING" id="29571.SAMN05878437_0594"/>
<proteinExistence type="predicted"/>